<dbReference type="PANTHER" id="PTHR10715:SF0">
    <property type="entry name" value="LARGE RIBOSOMAL SUBUNIT PROTEIN EL6"/>
    <property type="match status" value="1"/>
</dbReference>
<evidence type="ECO:0000256" key="3">
    <source>
        <dbReference type="ARBA" id="ARBA00023274"/>
    </source>
</evidence>
<protein>
    <recommendedName>
        <fullName evidence="4">Large ribosomal subunit protein eL6</fullName>
    </recommendedName>
    <alternativeName>
        <fullName evidence="5">60S ribosomal protein L6</fullName>
    </alternativeName>
</protein>
<sequence>MKLHSRILTLKSLCDRYLGRHRSFSLTATYDTEILNGSACLKRLFESAAITEKAPEVKQSTTELHGAPEEPGSSAMVAEPVPLISMDQITIPTVELRVRERTFDGHELINDFPQTPLKIDLPKSFDTTVYSGELVRAELLGDSISIPETQMINITPIQADAVTPQSIQLINVESTVLQSEFSQQVPKGIKRREKDIKTNGSVKKAKADRKGLQAEHYLPDEDQRVIESEQVAKSSTDLEDEQQTKPKRNGRSALSESPESHETKEQTVSPSISIRQEDMKTIQQLSRMEDVTPEQEDKWIDVDKKSKKKKHTARRKQEVVEEILEAEASGRSLTPLGEQDLAIESMSYEVAQTLSTTIVPVEHSAELTINSHDQVLKDISLENQTDVTKHLEDGRPVYTTKTSVVSEIVDNKSEADELEPLCIERAKTRVCVKKMHTAKQSIEVTSQHVPKEVIEPVSKDTRTESKHEPKRGRQDENSVKPSKIRTKEVIPVVPPPISKPGSKGKATEQKVVSQVTSTPKHQTEQQVTEKRRVKKRTSNENNIAAGEPASFATLEHDEPIKTAKRPKISDVKRAKSKSRLRKLLRRKSKRKFPKGQVPEENERKGEDKMTSVRENQKCRFPKSFTVQPDPGLSERTRHNRRRGLTRRRVCKERTETEQKAERRKKMLALKPSRTVKRWKVRPSLRIPGVLLILLAGRHRGKRVVCLGRQRSTGLLVVTGPYRYNGCPLRRVHPNMVIATRTRISLENFELPRHLHQKDYFARKQANKTKSLSDASIFLDKEKDTKYEPDETRKQDQKTIDELVCKAIKAHPDSSMLVKYLKSLFSLGKHDRPHKMLF</sequence>
<feature type="region of interest" description="Disordered" evidence="7">
    <location>
        <begin position="181"/>
        <end position="276"/>
    </location>
</feature>
<dbReference type="InterPro" id="IPR014722">
    <property type="entry name" value="Rib_uL2_dom2"/>
</dbReference>
<dbReference type="InterPro" id="IPR008991">
    <property type="entry name" value="Translation_prot_SH3-like_sf"/>
</dbReference>
<reference evidence="8 9" key="1">
    <citation type="journal article" date="2019" name="Gigascience">
        <title>Whole-genome sequence of the oriental lung fluke Paragonimus westermani.</title>
        <authorList>
            <person name="Oey H."/>
            <person name="Zakrzewski M."/>
            <person name="Narain K."/>
            <person name="Devi K.R."/>
            <person name="Agatsuma T."/>
            <person name="Nawaratna S."/>
            <person name="Gobert G.N."/>
            <person name="Jones M.K."/>
            <person name="Ragan M.A."/>
            <person name="McManus D.P."/>
            <person name="Krause L."/>
        </authorList>
    </citation>
    <scope>NUCLEOTIDE SEQUENCE [LARGE SCALE GENOMIC DNA]</scope>
    <source>
        <strain evidence="8 9">IND2009</strain>
    </source>
</reference>
<feature type="compositionally biased region" description="Polar residues" evidence="7">
    <location>
        <begin position="510"/>
        <end position="520"/>
    </location>
</feature>
<gene>
    <name evidence="8" type="ORF">DEA37_0011583</name>
</gene>
<evidence type="ECO:0000256" key="1">
    <source>
        <dbReference type="ARBA" id="ARBA00010592"/>
    </source>
</evidence>
<accession>A0A5J4NQG3</accession>
<dbReference type="GO" id="GO:0003735">
    <property type="term" value="F:structural constituent of ribosome"/>
    <property type="evidence" value="ECO:0007669"/>
    <property type="project" value="InterPro"/>
</dbReference>
<feature type="region of interest" description="Disordered" evidence="7">
    <location>
        <begin position="442"/>
        <end position="615"/>
    </location>
</feature>
<evidence type="ECO:0000256" key="5">
    <source>
        <dbReference type="ARBA" id="ARBA00035351"/>
    </source>
</evidence>
<proteinExistence type="inferred from homology"/>
<evidence type="ECO:0000256" key="7">
    <source>
        <dbReference type="SAM" id="MobiDB-lite"/>
    </source>
</evidence>
<name>A0A5J4NQG3_9TREM</name>
<evidence type="ECO:0000313" key="9">
    <source>
        <dbReference type="Proteomes" id="UP000324629"/>
    </source>
</evidence>
<evidence type="ECO:0000256" key="2">
    <source>
        <dbReference type="ARBA" id="ARBA00022980"/>
    </source>
</evidence>
<feature type="compositionally biased region" description="Basic and acidic residues" evidence="7">
    <location>
        <begin position="521"/>
        <end position="530"/>
    </location>
</feature>
<comment type="similarity">
    <text evidence="1">Belongs to the eukaryotic ribosomal protein eL6 family.</text>
</comment>
<dbReference type="PANTHER" id="PTHR10715">
    <property type="entry name" value="60S RIBOSOMAL PROTEIN L6"/>
    <property type="match status" value="1"/>
</dbReference>
<keyword evidence="3" id="KW-0687">Ribonucleoprotein</keyword>
<dbReference type="GO" id="GO:0002181">
    <property type="term" value="P:cytoplasmic translation"/>
    <property type="evidence" value="ECO:0007669"/>
    <property type="project" value="TreeGrafter"/>
</dbReference>
<feature type="compositionally biased region" description="Basic and acidic residues" evidence="7">
    <location>
        <begin position="449"/>
        <end position="478"/>
    </location>
</feature>
<dbReference type="EMBL" id="QNGE01001350">
    <property type="protein sequence ID" value="KAA3677772.1"/>
    <property type="molecule type" value="Genomic_DNA"/>
</dbReference>
<comment type="subunit">
    <text evidence="6">Component of the large ribosomal subunit. May bind IPO9 with low affinity.</text>
</comment>
<dbReference type="AlphaFoldDB" id="A0A5J4NQG3"/>
<dbReference type="SUPFAM" id="SSF50104">
    <property type="entry name" value="Translation proteins SH3-like domain"/>
    <property type="match status" value="1"/>
</dbReference>
<feature type="region of interest" description="Disordered" evidence="7">
    <location>
        <begin position="55"/>
        <end position="75"/>
    </location>
</feature>
<dbReference type="GO" id="GO:0003723">
    <property type="term" value="F:RNA binding"/>
    <property type="evidence" value="ECO:0007669"/>
    <property type="project" value="TreeGrafter"/>
</dbReference>
<feature type="compositionally biased region" description="Basic and acidic residues" evidence="7">
    <location>
        <begin position="554"/>
        <end position="573"/>
    </location>
</feature>
<comment type="caution">
    <text evidence="8">The sequence shown here is derived from an EMBL/GenBank/DDBJ whole genome shotgun (WGS) entry which is preliminary data.</text>
</comment>
<evidence type="ECO:0000256" key="4">
    <source>
        <dbReference type="ARBA" id="ARBA00035233"/>
    </source>
</evidence>
<organism evidence="8 9">
    <name type="scientific">Paragonimus westermani</name>
    <dbReference type="NCBI Taxonomy" id="34504"/>
    <lineage>
        <taxon>Eukaryota</taxon>
        <taxon>Metazoa</taxon>
        <taxon>Spiralia</taxon>
        <taxon>Lophotrochozoa</taxon>
        <taxon>Platyhelminthes</taxon>
        <taxon>Trematoda</taxon>
        <taxon>Digenea</taxon>
        <taxon>Plagiorchiida</taxon>
        <taxon>Troglotremata</taxon>
        <taxon>Troglotrematidae</taxon>
        <taxon>Paragonimus</taxon>
    </lineage>
</organism>
<dbReference type="InterPro" id="IPR000915">
    <property type="entry name" value="60S_ribosomal_eL6"/>
</dbReference>
<feature type="compositionally biased region" description="Basic and acidic residues" evidence="7">
    <location>
        <begin position="208"/>
        <end position="227"/>
    </location>
</feature>
<dbReference type="GO" id="GO:0000027">
    <property type="term" value="P:ribosomal large subunit assembly"/>
    <property type="evidence" value="ECO:0007669"/>
    <property type="project" value="TreeGrafter"/>
</dbReference>
<keyword evidence="2" id="KW-0689">Ribosomal protein</keyword>
<dbReference type="CDD" id="cd13156">
    <property type="entry name" value="KOW_RPL6"/>
    <property type="match status" value="1"/>
</dbReference>
<evidence type="ECO:0000313" key="8">
    <source>
        <dbReference type="EMBL" id="KAA3677772.1"/>
    </source>
</evidence>
<dbReference type="GO" id="GO:0022625">
    <property type="term" value="C:cytosolic large ribosomal subunit"/>
    <property type="evidence" value="ECO:0007669"/>
    <property type="project" value="TreeGrafter"/>
</dbReference>
<dbReference type="InterPro" id="IPR041997">
    <property type="entry name" value="Ribosomal_eL6_KOW"/>
</dbReference>
<dbReference type="Gene3D" id="2.30.30.30">
    <property type="match status" value="1"/>
</dbReference>
<dbReference type="Pfam" id="PF01159">
    <property type="entry name" value="Ribosomal_L6e"/>
    <property type="match status" value="1"/>
</dbReference>
<keyword evidence="9" id="KW-1185">Reference proteome</keyword>
<dbReference type="Proteomes" id="UP000324629">
    <property type="component" value="Unassembled WGS sequence"/>
</dbReference>
<evidence type="ECO:0000256" key="6">
    <source>
        <dbReference type="ARBA" id="ARBA00046388"/>
    </source>
</evidence>
<feature type="compositionally biased region" description="Basic residues" evidence="7">
    <location>
        <begin position="574"/>
        <end position="593"/>
    </location>
</feature>
<feature type="compositionally biased region" description="Basic and acidic residues" evidence="7">
    <location>
        <begin position="600"/>
        <end position="615"/>
    </location>
</feature>